<feature type="compositionally biased region" description="Polar residues" evidence="1">
    <location>
        <begin position="284"/>
        <end position="297"/>
    </location>
</feature>
<gene>
    <name evidence="3" type="ORF">SAMN05216215_1022101</name>
</gene>
<evidence type="ECO:0000256" key="1">
    <source>
        <dbReference type="SAM" id="MobiDB-lite"/>
    </source>
</evidence>
<keyword evidence="4" id="KW-1185">Reference proteome</keyword>
<organism evidence="3 4">
    <name type="scientific">Saccharopolyspora shandongensis</name>
    <dbReference type="NCBI Taxonomy" id="418495"/>
    <lineage>
        <taxon>Bacteria</taxon>
        <taxon>Bacillati</taxon>
        <taxon>Actinomycetota</taxon>
        <taxon>Actinomycetes</taxon>
        <taxon>Pseudonocardiales</taxon>
        <taxon>Pseudonocardiaceae</taxon>
        <taxon>Saccharopolyspora</taxon>
    </lineage>
</organism>
<evidence type="ECO:0000256" key="2">
    <source>
        <dbReference type="SAM" id="Phobius"/>
    </source>
</evidence>
<keyword evidence="2" id="KW-0472">Membrane</keyword>
<reference evidence="4" key="1">
    <citation type="submission" date="2016-10" db="EMBL/GenBank/DDBJ databases">
        <authorList>
            <person name="Varghese N."/>
            <person name="Submissions S."/>
        </authorList>
    </citation>
    <scope>NUCLEOTIDE SEQUENCE [LARGE SCALE GENOMIC DNA]</scope>
    <source>
        <strain evidence="4">CGMCC 4.3530</strain>
    </source>
</reference>
<evidence type="ECO:0000313" key="4">
    <source>
        <dbReference type="Proteomes" id="UP000199529"/>
    </source>
</evidence>
<feature type="transmembrane region" description="Helical" evidence="2">
    <location>
        <begin position="72"/>
        <end position="93"/>
    </location>
</feature>
<dbReference type="AlphaFoldDB" id="A0A1H3IC54"/>
<keyword evidence="2" id="KW-0812">Transmembrane</keyword>
<accession>A0A1H3IC54</accession>
<dbReference type="EMBL" id="FNOK01000022">
    <property type="protein sequence ID" value="SDY24668.1"/>
    <property type="molecule type" value="Genomic_DNA"/>
</dbReference>
<proteinExistence type="predicted"/>
<protein>
    <submittedName>
        <fullName evidence="3">Uncharacterized protein</fullName>
    </submittedName>
</protein>
<dbReference type="Proteomes" id="UP000199529">
    <property type="component" value="Unassembled WGS sequence"/>
</dbReference>
<feature type="compositionally biased region" description="Basic and acidic residues" evidence="1">
    <location>
        <begin position="38"/>
        <end position="47"/>
    </location>
</feature>
<evidence type="ECO:0000313" key="3">
    <source>
        <dbReference type="EMBL" id="SDY24668.1"/>
    </source>
</evidence>
<sequence>MFARWTVQGESAFKSVGAMVSEKEVRRKEEPDEQEPGEEAKKSKKADVSPTQVAGAALASVTAAFLGSRLGVAGTLIGAALTSVVITVGGALYQRSFDSAKEKAVHAAAKASALKLRRTTVARYVSKKDESVEATRQIRLAPGMHWPGGETVVDEDRTAKIDIDAATRMLNVAEAGQATEVVAVAKPPADRRKRHVRWAMVAASCAAVFVLSMLIVTGFEGVTGKPLSGGDGGTTLGQVLHRDEQRAPSVPTEPTKPRETPTQQPQPTTEATPTQQPTVPPTAENPTPTREQPTQAPTMAERPSQAPESGHLELPLETGESRQSSSGG</sequence>
<dbReference type="STRING" id="418495.SAMN05216215_1022101"/>
<feature type="transmembrane region" description="Helical" evidence="2">
    <location>
        <begin position="198"/>
        <end position="219"/>
    </location>
</feature>
<feature type="region of interest" description="Disordered" evidence="1">
    <location>
        <begin position="18"/>
        <end position="49"/>
    </location>
</feature>
<feature type="compositionally biased region" description="Basic and acidic residues" evidence="1">
    <location>
        <begin position="21"/>
        <end position="30"/>
    </location>
</feature>
<name>A0A1H3IC54_9PSEU</name>
<keyword evidence="2" id="KW-1133">Transmembrane helix</keyword>
<feature type="region of interest" description="Disordered" evidence="1">
    <location>
        <begin position="222"/>
        <end position="328"/>
    </location>
</feature>
<feature type="compositionally biased region" description="Low complexity" evidence="1">
    <location>
        <begin position="260"/>
        <end position="277"/>
    </location>
</feature>